<keyword evidence="3" id="KW-0804">Transcription</keyword>
<evidence type="ECO:0000256" key="3">
    <source>
        <dbReference type="ARBA" id="ARBA00023163"/>
    </source>
</evidence>
<evidence type="ECO:0000256" key="2">
    <source>
        <dbReference type="ARBA" id="ARBA00023125"/>
    </source>
</evidence>
<dbReference type="InterPro" id="IPR039418">
    <property type="entry name" value="LexA-like"/>
</dbReference>
<keyword evidence="1" id="KW-0805">Transcription regulation</keyword>
<dbReference type="SMART" id="SM00530">
    <property type="entry name" value="HTH_XRE"/>
    <property type="match status" value="1"/>
</dbReference>
<dbReference type="Gene3D" id="1.10.260.40">
    <property type="entry name" value="lambda repressor-like DNA-binding domains"/>
    <property type="match status" value="1"/>
</dbReference>
<feature type="domain" description="HTH cro/C1-type" evidence="4">
    <location>
        <begin position="10"/>
        <end position="63"/>
    </location>
</feature>
<dbReference type="EMBL" id="BMDX01000011">
    <property type="protein sequence ID" value="GGA80657.1"/>
    <property type="molecule type" value="Genomic_DNA"/>
</dbReference>
<dbReference type="SUPFAM" id="SSF51306">
    <property type="entry name" value="LexA/Signal peptidase"/>
    <property type="match status" value="1"/>
</dbReference>
<dbReference type="PANTHER" id="PTHR40661">
    <property type="match status" value="1"/>
</dbReference>
<reference evidence="6" key="1">
    <citation type="journal article" date="2019" name="Int. J. Syst. Evol. Microbiol.">
        <title>The Global Catalogue of Microorganisms (GCM) 10K type strain sequencing project: providing services to taxonomists for standard genome sequencing and annotation.</title>
        <authorList>
            <consortium name="The Broad Institute Genomics Platform"/>
            <consortium name="The Broad Institute Genome Sequencing Center for Infectious Disease"/>
            <person name="Wu L."/>
            <person name="Ma J."/>
        </authorList>
    </citation>
    <scope>NUCLEOTIDE SEQUENCE [LARGE SCALE GENOMIC DNA]</scope>
    <source>
        <strain evidence="6">CGMCC 1.10130</strain>
    </source>
</reference>
<dbReference type="Gene3D" id="2.10.109.10">
    <property type="entry name" value="Umud Fragment, subunit A"/>
    <property type="match status" value="1"/>
</dbReference>
<dbReference type="RefSeq" id="WP_308477811.1">
    <property type="nucleotide sequence ID" value="NZ_BMDX01000011.1"/>
</dbReference>
<keyword evidence="6" id="KW-1185">Reference proteome</keyword>
<accession>A0A8J2U604</accession>
<proteinExistence type="predicted"/>
<organism evidence="5 6">
    <name type="scientific">Neiella marina</name>
    <dbReference type="NCBI Taxonomy" id="508461"/>
    <lineage>
        <taxon>Bacteria</taxon>
        <taxon>Pseudomonadati</taxon>
        <taxon>Pseudomonadota</taxon>
        <taxon>Gammaproteobacteria</taxon>
        <taxon>Alteromonadales</taxon>
        <taxon>Echinimonadaceae</taxon>
        <taxon>Neiella</taxon>
    </lineage>
</organism>
<evidence type="ECO:0000256" key="1">
    <source>
        <dbReference type="ARBA" id="ARBA00023015"/>
    </source>
</evidence>
<dbReference type="InterPro" id="IPR010982">
    <property type="entry name" value="Lambda_DNA-bd_dom_sf"/>
</dbReference>
<dbReference type="Pfam" id="PF00717">
    <property type="entry name" value="Peptidase_S24"/>
    <property type="match status" value="1"/>
</dbReference>
<evidence type="ECO:0000313" key="6">
    <source>
        <dbReference type="Proteomes" id="UP000619743"/>
    </source>
</evidence>
<sequence length="231" mass="25790">MGCMELKDRFKQRREELGLTQRELGMRAGTSQVSVLKIERGQTTRPRSLLEFAQVLQVSPNWLLYGDEEANAANADFAGHISAWDKATPVDQSEVEVPFYEEVELSAGTGRTVDIHPRGKKLRFAKQALKDHGVDPDAAACVTVKGNSMEPVLPNGATVGIDTACTEIRDGDMYAIDWHGELYVKTLTRRPGGALRIRSFNRDEYPDDDLGQENAKHVRVIGRVFWYSVLV</sequence>
<dbReference type="InterPro" id="IPR001387">
    <property type="entry name" value="Cro/C1-type_HTH"/>
</dbReference>
<keyword evidence="2" id="KW-0238">DNA-binding</keyword>
<dbReference type="AlphaFoldDB" id="A0A8J2U604"/>
<dbReference type="CDD" id="cd06529">
    <property type="entry name" value="S24_LexA-like"/>
    <property type="match status" value="1"/>
</dbReference>
<dbReference type="PROSITE" id="PS50943">
    <property type="entry name" value="HTH_CROC1"/>
    <property type="match status" value="1"/>
</dbReference>
<name>A0A8J2U604_9GAMM</name>
<dbReference type="PANTHER" id="PTHR40661:SF2">
    <property type="entry name" value="HTH-TYPE TRANSCRIPTIONAL REGULATOR PRTR"/>
    <property type="match status" value="1"/>
</dbReference>
<comment type="caution">
    <text evidence="5">The sequence shown here is derived from an EMBL/GenBank/DDBJ whole genome shotgun (WGS) entry which is preliminary data.</text>
</comment>
<gene>
    <name evidence="5" type="ORF">GCM10011369_23250</name>
</gene>
<dbReference type="SUPFAM" id="SSF47413">
    <property type="entry name" value="lambda repressor-like DNA-binding domains"/>
    <property type="match status" value="1"/>
</dbReference>
<dbReference type="Proteomes" id="UP000619743">
    <property type="component" value="Unassembled WGS sequence"/>
</dbReference>
<dbReference type="GO" id="GO:0003677">
    <property type="term" value="F:DNA binding"/>
    <property type="evidence" value="ECO:0007669"/>
    <property type="project" value="UniProtKB-KW"/>
</dbReference>
<dbReference type="Pfam" id="PF01381">
    <property type="entry name" value="HTH_3"/>
    <property type="match status" value="1"/>
</dbReference>
<protein>
    <submittedName>
        <fullName evidence="5">Transcriptional regulator</fullName>
    </submittedName>
</protein>
<dbReference type="InterPro" id="IPR015927">
    <property type="entry name" value="Peptidase_S24_S26A/B/C"/>
</dbReference>
<dbReference type="InterPro" id="IPR036286">
    <property type="entry name" value="LexA/Signal_pep-like_sf"/>
</dbReference>
<dbReference type="CDD" id="cd00093">
    <property type="entry name" value="HTH_XRE"/>
    <property type="match status" value="1"/>
</dbReference>
<evidence type="ECO:0000259" key="4">
    <source>
        <dbReference type="PROSITE" id="PS50943"/>
    </source>
</evidence>
<evidence type="ECO:0000313" key="5">
    <source>
        <dbReference type="EMBL" id="GGA80657.1"/>
    </source>
</evidence>